<reference evidence="1 2" key="1">
    <citation type="submission" date="2020-01" db="EMBL/GenBank/DDBJ databases">
        <authorList>
            <person name="Liu G."/>
            <person name="Liu B."/>
        </authorList>
    </citation>
    <scope>NUCLEOTIDE SEQUENCE [LARGE SCALE GENOMIC DNA]</scope>
    <source>
        <strain evidence="1 2">FJAT-51161</strain>
    </source>
</reference>
<organism evidence="1 2">
    <name type="scientific">Lysinibacillus agricola</name>
    <dbReference type="NCBI Taxonomy" id="2590012"/>
    <lineage>
        <taxon>Bacteria</taxon>
        <taxon>Bacillati</taxon>
        <taxon>Bacillota</taxon>
        <taxon>Bacilli</taxon>
        <taxon>Bacillales</taxon>
        <taxon>Bacillaceae</taxon>
        <taxon>Lysinibacillus</taxon>
    </lineage>
</organism>
<keyword evidence="2" id="KW-1185">Reference proteome</keyword>
<dbReference type="RefSeq" id="WP_053595764.1">
    <property type="nucleotide sequence ID" value="NZ_CP067341.1"/>
</dbReference>
<protein>
    <submittedName>
        <fullName evidence="1">Uncharacterized protein</fullName>
    </submittedName>
</protein>
<evidence type="ECO:0000313" key="1">
    <source>
        <dbReference type="EMBL" id="QQP10763.1"/>
    </source>
</evidence>
<accession>A0ABX7ALJ5</accession>
<proteinExistence type="predicted"/>
<evidence type="ECO:0000313" key="2">
    <source>
        <dbReference type="Proteomes" id="UP000596049"/>
    </source>
</evidence>
<sequence>MVIHLLDEMRFNRKTSQQYIITYETKETIKEISKLGSITYKSPVLNVLFIDTYKSKNELLKIEGVMSVTVPTKGKLLNNKERY</sequence>
<gene>
    <name evidence="1" type="ORF">FJQ98_16075</name>
</gene>
<dbReference type="Proteomes" id="UP000596049">
    <property type="component" value="Chromosome"/>
</dbReference>
<name>A0ABX7ALJ5_9BACI</name>
<dbReference type="EMBL" id="CP067341">
    <property type="protein sequence ID" value="QQP10763.1"/>
    <property type="molecule type" value="Genomic_DNA"/>
</dbReference>